<dbReference type="Pfam" id="PF01554">
    <property type="entry name" value="MatE"/>
    <property type="match status" value="2"/>
</dbReference>
<feature type="transmembrane region" description="Helical" evidence="6">
    <location>
        <begin position="316"/>
        <end position="343"/>
    </location>
</feature>
<dbReference type="Proteomes" id="UP000245462">
    <property type="component" value="Unassembled WGS sequence"/>
</dbReference>
<dbReference type="AlphaFoldDB" id="A0A2U1FSW1"/>
<feature type="transmembrane region" description="Helical" evidence="6">
    <location>
        <begin position="90"/>
        <end position="112"/>
    </location>
</feature>
<feature type="transmembrane region" description="Helical" evidence="6">
    <location>
        <begin position="243"/>
        <end position="264"/>
    </location>
</feature>
<feature type="transmembrane region" description="Helical" evidence="6">
    <location>
        <begin position="355"/>
        <end position="372"/>
    </location>
</feature>
<comment type="subcellular location">
    <subcellularLocation>
        <location evidence="1">Membrane</location>
        <topology evidence="1">Multi-pass membrane protein</topology>
    </subcellularLocation>
</comment>
<feature type="transmembrane region" description="Helical" evidence="6">
    <location>
        <begin position="47"/>
        <end position="69"/>
    </location>
</feature>
<dbReference type="GO" id="GO:0005886">
    <property type="term" value="C:plasma membrane"/>
    <property type="evidence" value="ECO:0007669"/>
    <property type="project" value="TreeGrafter"/>
</dbReference>
<feature type="transmembrane region" description="Helical" evidence="6">
    <location>
        <begin position="21"/>
        <end position="41"/>
    </location>
</feature>
<dbReference type="GO" id="GO:0015297">
    <property type="term" value="F:antiporter activity"/>
    <property type="evidence" value="ECO:0007669"/>
    <property type="project" value="InterPro"/>
</dbReference>
<gene>
    <name evidence="7" type="ORF">C7382_101208</name>
</gene>
<dbReference type="CDD" id="cd13136">
    <property type="entry name" value="MATE_DinF_like"/>
    <property type="match status" value="1"/>
</dbReference>
<dbReference type="InterPro" id="IPR044644">
    <property type="entry name" value="DinF-like"/>
</dbReference>
<reference evidence="7 8" key="1">
    <citation type="submission" date="2018-04" db="EMBL/GenBank/DDBJ databases">
        <title>Genomic Encyclopedia of Type Strains, Phase IV (KMG-IV): sequencing the most valuable type-strain genomes for metagenomic binning, comparative biology and taxonomic classification.</title>
        <authorList>
            <person name="Goeker M."/>
        </authorList>
    </citation>
    <scope>NUCLEOTIDE SEQUENCE [LARGE SCALE GENOMIC DNA]</scope>
    <source>
        <strain evidence="7 8">DSM 28520</strain>
    </source>
</reference>
<dbReference type="EMBL" id="QEKY01000001">
    <property type="protein sequence ID" value="PVZ15273.1"/>
    <property type="molecule type" value="Genomic_DNA"/>
</dbReference>
<keyword evidence="8" id="KW-1185">Reference proteome</keyword>
<feature type="transmembrane region" description="Helical" evidence="6">
    <location>
        <begin position="384"/>
        <end position="404"/>
    </location>
</feature>
<evidence type="ECO:0000256" key="3">
    <source>
        <dbReference type="ARBA" id="ARBA00022692"/>
    </source>
</evidence>
<comment type="similarity">
    <text evidence="2">Belongs to the multi antimicrobial extrusion (MATE) (TC 2.A.66.1) family.</text>
</comment>
<keyword evidence="4 6" id="KW-1133">Transmembrane helix</keyword>
<sequence length="445" mass="48624">MKTTLRREMDGRILRLAVPNIISNITVPLLTIVDVALAGHMESAGSIGAVAVAAGVVNYAFWLFAFLRMGTTGFTAQAFGRSDVRAITRYLARGVLLALGAGLLLIVAAPLVERFGHLLASGQETIGREAREYIRIALWGAPAALLIYVFNGWYVGMQNTRIPMWVAILSNLINIVLSFYFVKGLDMGVVGLATGTVVAQYIGLALLVGVAMFRYRRVLRFFRLGSLSDTSGYGVYLRTGGDLFVRTAMLGAVTLFFTSASSAIGETTVAANALLMQLFTLFSYFMDGFAYAGEALTGRYVGARRADDLRLMIRRLFFIGTIVSLVVTILYLLFPVALLSLLSDKQAVVSHASRYAVWAGIVPLVSFAAFLWDGVFVGATASAAMRTAMTAAFVVFFAVYYAFRLPMGEAALWLAFNLYLLTRSLMQTLWYRRRFYSWAATGAGH</sequence>
<feature type="transmembrane region" description="Helical" evidence="6">
    <location>
        <begin position="188"/>
        <end position="213"/>
    </location>
</feature>
<keyword evidence="3 6" id="KW-0812">Transmembrane</keyword>
<dbReference type="GeneID" id="94549902"/>
<comment type="caution">
    <text evidence="7">The sequence shown here is derived from an EMBL/GenBank/DDBJ whole genome shotgun (WGS) entry which is preliminary data.</text>
</comment>
<dbReference type="InterPro" id="IPR002528">
    <property type="entry name" value="MATE_fam"/>
</dbReference>
<accession>A0A2U1FSW1</accession>
<protein>
    <submittedName>
        <fullName evidence="7">MATE family multidrug resistance protein</fullName>
    </submittedName>
</protein>
<evidence type="ECO:0000313" key="7">
    <source>
        <dbReference type="EMBL" id="PVZ15273.1"/>
    </source>
</evidence>
<dbReference type="GO" id="GO:0042910">
    <property type="term" value="F:xenobiotic transmembrane transporter activity"/>
    <property type="evidence" value="ECO:0007669"/>
    <property type="project" value="InterPro"/>
</dbReference>
<dbReference type="PANTHER" id="PTHR42893:SF46">
    <property type="entry name" value="PROTEIN DETOXIFICATION 44, CHLOROPLASTIC"/>
    <property type="match status" value="1"/>
</dbReference>
<evidence type="ECO:0000256" key="5">
    <source>
        <dbReference type="ARBA" id="ARBA00023136"/>
    </source>
</evidence>
<feature type="transmembrane region" description="Helical" evidence="6">
    <location>
        <begin position="132"/>
        <end position="150"/>
    </location>
</feature>
<organism evidence="7 8">
    <name type="scientific">Porphyromonas loveana</name>
    <dbReference type="NCBI Taxonomy" id="1884669"/>
    <lineage>
        <taxon>Bacteria</taxon>
        <taxon>Pseudomonadati</taxon>
        <taxon>Bacteroidota</taxon>
        <taxon>Bacteroidia</taxon>
        <taxon>Bacteroidales</taxon>
        <taxon>Porphyromonadaceae</taxon>
        <taxon>Porphyromonas</taxon>
    </lineage>
</organism>
<feature type="transmembrane region" description="Helical" evidence="6">
    <location>
        <begin position="162"/>
        <end position="182"/>
    </location>
</feature>
<proteinExistence type="inferred from homology"/>
<evidence type="ECO:0000256" key="6">
    <source>
        <dbReference type="SAM" id="Phobius"/>
    </source>
</evidence>
<dbReference type="RefSeq" id="WP_116678444.1">
    <property type="nucleotide sequence ID" value="NZ_JBGZQP010000172.1"/>
</dbReference>
<dbReference type="OrthoDB" id="9776324at2"/>
<dbReference type="PANTHER" id="PTHR42893">
    <property type="entry name" value="PROTEIN DETOXIFICATION 44, CHLOROPLASTIC-RELATED"/>
    <property type="match status" value="1"/>
</dbReference>
<evidence type="ECO:0000256" key="2">
    <source>
        <dbReference type="ARBA" id="ARBA00010199"/>
    </source>
</evidence>
<dbReference type="NCBIfam" id="TIGR00797">
    <property type="entry name" value="matE"/>
    <property type="match status" value="1"/>
</dbReference>
<keyword evidence="5 6" id="KW-0472">Membrane</keyword>
<evidence type="ECO:0000256" key="1">
    <source>
        <dbReference type="ARBA" id="ARBA00004141"/>
    </source>
</evidence>
<evidence type="ECO:0000313" key="8">
    <source>
        <dbReference type="Proteomes" id="UP000245462"/>
    </source>
</evidence>
<feature type="transmembrane region" description="Helical" evidence="6">
    <location>
        <begin position="276"/>
        <end position="296"/>
    </location>
</feature>
<evidence type="ECO:0000256" key="4">
    <source>
        <dbReference type="ARBA" id="ARBA00022989"/>
    </source>
</evidence>
<name>A0A2U1FSW1_9PORP</name>